<protein>
    <submittedName>
        <fullName evidence="1">Uncharacterized protein</fullName>
    </submittedName>
</protein>
<name>A0AAC9ZA80_9RHOB</name>
<gene>
    <name evidence="1" type="ORF">PhaeoP63_02804</name>
</gene>
<organism evidence="1 2">
    <name type="scientific">Phaeobacter gallaeciensis</name>
    <dbReference type="NCBI Taxonomy" id="60890"/>
    <lineage>
        <taxon>Bacteria</taxon>
        <taxon>Pseudomonadati</taxon>
        <taxon>Pseudomonadota</taxon>
        <taxon>Alphaproteobacteria</taxon>
        <taxon>Rhodobacterales</taxon>
        <taxon>Roseobacteraceae</taxon>
        <taxon>Phaeobacter</taxon>
    </lineage>
</organism>
<proteinExistence type="predicted"/>
<dbReference type="AlphaFoldDB" id="A0AAC9ZA80"/>
<evidence type="ECO:0000313" key="1">
    <source>
        <dbReference type="EMBL" id="ATF06856.1"/>
    </source>
</evidence>
<evidence type="ECO:0000313" key="2">
    <source>
        <dbReference type="Proteomes" id="UP000217545"/>
    </source>
</evidence>
<dbReference type="EMBL" id="CP010784">
    <property type="protein sequence ID" value="ATF06856.1"/>
    <property type="molecule type" value="Genomic_DNA"/>
</dbReference>
<sequence>MKLVKTISKSKINGFFLVSKPFTIHRQLLT</sequence>
<reference evidence="1 2" key="1">
    <citation type="journal article" date="2017" name="Front. Microbiol.">
        <title>Phaeobacter piscinae sp. nov., a species of the Roseobacter group and potential aquaculture probiont.</title>
        <authorList>
            <person name="Sonnenschein E.C."/>
            <person name="Phippen C.B.W."/>
            <person name="Nielsen K.F."/>
            <person name="Mateiu R.V."/>
            <person name="Melchiorsen J."/>
            <person name="Gram L."/>
            <person name="Overmann J."/>
            <person name="Freese H.M."/>
        </authorList>
    </citation>
    <scope>NUCLEOTIDE SEQUENCE [LARGE SCALE GENOMIC DNA]</scope>
    <source>
        <strain evidence="1 2">P63</strain>
    </source>
</reference>
<dbReference type="Proteomes" id="UP000217545">
    <property type="component" value="Chromosome"/>
</dbReference>
<accession>A0AAC9ZA80</accession>